<dbReference type="EMBL" id="GGEC01067940">
    <property type="protein sequence ID" value="MBX48424.1"/>
    <property type="molecule type" value="Transcribed_RNA"/>
</dbReference>
<organism evidence="1">
    <name type="scientific">Rhizophora mucronata</name>
    <name type="common">Asiatic mangrove</name>
    <dbReference type="NCBI Taxonomy" id="61149"/>
    <lineage>
        <taxon>Eukaryota</taxon>
        <taxon>Viridiplantae</taxon>
        <taxon>Streptophyta</taxon>
        <taxon>Embryophyta</taxon>
        <taxon>Tracheophyta</taxon>
        <taxon>Spermatophyta</taxon>
        <taxon>Magnoliopsida</taxon>
        <taxon>eudicotyledons</taxon>
        <taxon>Gunneridae</taxon>
        <taxon>Pentapetalae</taxon>
        <taxon>rosids</taxon>
        <taxon>fabids</taxon>
        <taxon>Malpighiales</taxon>
        <taxon>Rhizophoraceae</taxon>
        <taxon>Rhizophora</taxon>
    </lineage>
</organism>
<evidence type="ECO:0000313" key="1">
    <source>
        <dbReference type="EMBL" id="MBX48424.1"/>
    </source>
</evidence>
<reference evidence="1" key="1">
    <citation type="submission" date="2018-02" db="EMBL/GenBank/DDBJ databases">
        <title>Rhizophora mucronata_Transcriptome.</title>
        <authorList>
            <person name="Meera S.P."/>
            <person name="Sreeshan A."/>
            <person name="Augustine A."/>
        </authorList>
    </citation>
    <scope>NUCLEOTIDE SEQUENCE</scope>
    <source>
        <tissue evidence="1">Leaf</tissue>
    </source>
</reference>
<protein>
    <submittedName>
        <fullName evidence="1">Uncharacterized protein</fullName>
    </submittedName>
</protein>
<sequence>MKTTSKGRITSKKQDKLHFMRQDCSKSMLLVFKTLQNQKECSCRNVKTQIKKEN</sequence>
<proteinExistence type="predicted"/>
<name>A0A2P2P110_RHIMU</name>
<dbReference type="AlphaFoldDB" id="A0A2P2P110"/>
<accession>A0A2P2P110</accession>